<evidence type="ECO:0000313" key="3">
    <source>
        <dbReference type="Proteomes" id="UP000054270"/>
    </source>
</evidence>
<organism evidence="2 3">
    <name type="scientific">Hypholoma sublateritium (strain FD-334 SS-4)</name>
    <dbReference type="NCBI Taxonomy" id="945553"/>
    <lineage>
        <taxon>Eukaryota</taxon>
        <taxon>Fungi</taxon>
        <taxon>Dikarya</taxon>
        <taxon>Basidiomycota</taxon>
        <taxon>Agaricomycotina</taxon>
        <taxon>Agaricomycetes</taxon>
        <taxon>Agaricomycetidae</taxon>
        <taxon>Agaricales</taxon>
        <taxon>Agaricineae</taxon>
        <taxon>Strophariaceae</taxon>
        <taxon>Hypholoma</taxon>
    </lineage>
</organism>
<gene>
    <name evidence="2" type="ORF">HYPSUDRAFT_39636</name>
</gene>
<proteinExistence type="predicted"/>
<evidence type="ECO:0000313" key="2">
    <source>
        <dbReference type="EMBL" id="KJA23790.1"/>
    </source>
</evidence>
<reference evidence="3" key="1">
    <citation type="submission" date="2014-04" db="EMBL/GenBank/DDBJ databases">
        <title>Evolutionary Origins and Diversification of the Mycorrhizal Mutualists.</title>
        <authorList>
            <consortium name="DOE Joint Genome Institute"/>
            <consortium name="Mycorrhizal Genomics Consortium"/>
            <person name="Kohler A."/>
            <person name="Kuo A."/>
            <person name="Nagy L.G."/>
            <person name="Floudas D."/>
            <person name="Copeland A."/>
            <person name="Barry K.W."/>
            <person name="Cichocki N."/>
            <person name="Veneault-Fourrey C."/>
            <person name="LaButti K."/>
            <person name="Lindquist E.A."/>
            <person name="Lipzen A."/>
            <person name="Lundell T."/>
            <person name="Morin E."/>
            <person name="Murat C."/>
            <person name="Riley R."/>
            <person name="Ohm R."/>
            <person name="Sun H."/>
            <person name="Tunlid A."/>
            <person name="Henrissat B."/>
            <person name="Grigoriev I.V."/>
            <person name="Hibbett D.S."/>
            <person name="Martin F."/>
        </authorList>
    </citation>
    <scope>NUCLEOTIDE SEQUENCE [LARGE SCALE GENOMIC DNA]</scope>
    <source>
        <strain evidence="3">FD-334 SS-4</strain>
    </source>
</reference>
<keyword evidence="1" id="KW-0472">Membrane</keyword>
<feature type="transmembrane region" description="Helical" evidence="1">
    <location>
        <begin position="235"/>
        <end position="253"/>
    </location>
</feature>
<feature type="transmembrane region" description="Helical" evidence="1">
    <location>
        <begin position="259"/>
        <end position="281"/>
    </location>
</feature>
<keyword evidence="3" id="KW-1185">Reference proteome</keyword>
<feature type="transmembrane region" description="Helical" evidence="1">
    <location>
        <begin position="205"/>
        <end position="223"/>
    </location>
</feature>
<protein>
    <submittedName>
        <fullName evidence="2">Uncharacterized protein</fullName>
    </submittedName>
</protein>
<dbReference type="EMBL" id="KN817541">
    <property type="protein sequence ID" value="KJA23790.1"/>
    <property type="molecule type" value="Genomic_DNA"/>
</dbReference>
<dbReference type="Proteomes" id="UP000054270">
    <property type="component" value="Unassembled WGS sequence"/>
</dbReference>
<keyword evidence="1" id="KW-0812">Transmembrane</keyword>
<evidence type="ECO:0000256" key="1">
    <source>
        <dbReference type="SAM" id="Phobius"/>
    </source>
</evidence>
<accession>A0A0D2PWC9</accession>
<dbReference type="AlphaFoldDB" id="A0A0D2PWC9"/>
<keyword evidence="1" id="KW-1133">Transmembrane helix</keyword>
<feature type="transmembrane region" description="Helical" evidence="1">
    <location>
        <begin position="174"/>
        <end position="193"/>
    </location>
</feature>
<name>A0A0D2PWC9_HYPSF</name>
<sequence length="283" mass="31368">MSHPKIPTGHLDESKTLELLQSIETRGGSVAFKRDPTLFQDVIDQINATKTREEVVIDRLQEAKLISPKEYEGQITVVKEWAADHSDEEVQKLIPLFDKLQVNPDDGSTLDTLKNKIGIISNERRYGEDCKRRILEFLEAFEGLGGSEGYKKHIESTHPPAAATQKEAVDSDGYTWVSASGWIVSTWIIDWMAVHTADSHKGSGYVWGVGLGYMGFWGSLGHLPWDKMMSATNSVFFYTLTVGIEFTVFDFYISGSQVAALNTISAGVLLGIGFSGSINWVTE</sequence>